<reference evidence="9 10" key="1">
    <citation type="submission" date="2021-08" db="EMBL/GenBank/DDBJ databases">
        <title>Draft Genome Sequence of Phanerochaete sordida strain YK-624.</title>
        <authorList>
            <person name="Mori T."/>
            <person name="Dohra H."/>
            <person name="Suzuki T."/>
            <person name="Kawagishi H."/>
            <person name="Hirai H."/>
        </authorList>
    </citation>
    <scope>NUCLEOTIDE SEQUENCE [LARGE SCALE GENOMIC DNA]</scope>
    <source>
        <strain evidence="9 10">YK-624</strain>
    </source>
</reference>
<feature type="compositionally biased region" description="Basic and acidic residues" evidence="7">
    <location>
        <begin position="288"/>
        <end position="298"/>
    </location>
</feature>
<dbReference type="SMART" id="SM00249">
    <property type="entry name" value="PHD"/>
    <property type="match status" value="1"/>
</dbReference>
<feature type="domain" description="PHD-type" evidence="8">
    <location>
        <begin position="563"/>
        <end position="614"/>
    </location>
</feature>
<dbReference type="PROSITE" id="PS50016">
    <property type="entry name" value="ZF_PHD_2"/>
    <property type="match status" value="1"/>
</dbReference>
<dbReference type="EMBL" id="BPQB01000003">
    <property type="protein sequence ID" value="GJE86068.1"/>
    <property type="molecule type" value="Genomic_DNA"/>
</dbReference>
<dbReference type="PANTHER" id="PTHR46174">
    <property type="entry name" value="CXXC-TYPE ZINC FINGER PROTEIN 1"/>
    <property type="match status" value="1"/>
</dbReference>
<name>A0A9P3L9K4_9APHY</name>
<keyword evidence="3 6" id="KW-0863">Zinc-finger</keyword>
<feature type="region of interest" description="Disordered" evidence="7">
    <location>
        <begin position="104"/>
        <end position="556"/>
    </location>
</feature>
<keyword evidence="5" id="KW-0539">Nucleus</keyword>
<feature type="region of interest" description="Disordered" evidence="7">
    <location>
        <begin position="27"/>
        <end position="90"/>
    </location>
</feature>
<keyword evidence="4" id="KW-0862">Zinc</keyword>
<dbReference type="GO" id="GO:0045893">
    <property type="term" value="P:positive regulation of DNA-templated transcription"/>
    <property type="evidence" value="ECO:0007669"/>
    <property type="project" value="TreeGrafter"/>
</dbReference>
<feature type="compositionally biased region" description="Basic and acidic residues" evidence="7">
    <location>
        <begin position="114"/>
        <end position="141"/>
    </location>
</feature>
<dbReference type="InterPro" id="IPR011011">
    <property type="entry name" value="Znf_FYVE_PHD"/>
</dbReference>
<organism evidence="9 10">
    <name type="scientific">Phanerochaete sordida</name>
    <dbReference type="NCBI Taxonomy" id="48140"/>
    <lineage>
        <taxon>Eukaryota</taxon>
        <taxon>Fungi</taxon>
        <taxon>Dikarya</taxon>
        <taxon>Basidiomycota</taxon>
        <taxon>Agaricomycotina</taxon>
        <taxon>Agaricomycetes</taxon>
        <taxon>Polyporales</taxon>
        <taxon>Phanerochaetaceae</taxon>
        <taxon>Phanerochaete</taxon>
    </lineage>
</organism>
<feature type="compositionally biased region" description="Basic and acidic residues" evidence="7">
    <location>
        <begin position="890"/>
        <end position="905"/>
    </location>
</feature>
<dbReference type="Gene3D" id="3.30.40.10">
    <property type="entry name" value="Zinc/RING finger domain, C3HC4 (zinc finger)"/>
    <property type="match status" value="1"/>
</dbReference>
<keyword evidence="2" id="KW-0479">Metal-binding</keyword>
<dbReference type="OrthoDB" id="436852at2759"/>
<evidence type="ECO:0000256" key="3">
    <source>
        <dbReference type="ARBA" id="ARBA00022771"/>
    </source>
</evidence>
<evidence type="ECO:0000256" key="7">
    <source>
        <dbReference type="SAM" id="MobiDB-lite"/>
    </source>
</evidence>
<feature type="compositionally biased region" description="Basic and acidic residues" evidence="7">
    <location>
        <begin position="405"/>
        <end position="414"/>
    </location>
</feature>
<evidence type="ECO:0000256" key="5">
    <source>
        <dbReference type="ARBA" id="ARBA00023242"/>
    </source>
</evidence>
<feature type="compositionally biased region" description="Low complexity" evidence="7">
    <location>
        <begin position="424"/>
        <end position="437"/>
    </location>
</feature>
<feature type="compositionally biased region" description="Basic and acidic residues" evidence="7">
    <location>
        <begin position="154"/>
        <end position="167"/>
    </location>
</feature>
<dbReference type="InterPro" id="IPR019787">
    <property type="entry name" value="Znf_PHD-finger"/>
</dbReference>
<feature type="region of interest" description="Disordered" evidence="7">
    <location>
        <begin position="877"/>
        <end position="933"/>
    </location>
</feature>
<accession>A0A9P3L9K4</accession>
<dbReference type="InterPro" id="IPR019786">
    <property type="entry name" value="Zinc_finger_PHD-type_CS"/>
</dbReference>
<evidence type="ECO:0000313" key="10">
    <source>
        <dbReference type="Proteomes" id="UP000703269"/>
    </source>
</evidence>
<comment type="subcellular location">
    <subcellularLocation>
        <location evidence="1">Nucleus</location>
    </subcellularLocation>
</comment>
<feature type="compositionally biased region" description="Low complexity" evidence="7">
    <location>
        <begin position="31"/>
        <end position="40"/>
    </location>
</feature>
<dbReference type="Proteomes" id="UP000703269">
    <property type="component" value="Unassembled WGS sequence"/>
</dbReference>
<evidence type="ECO:0000256" key="1">
    <source>
        <dbReference type="ARBA" id="ARBA00004123"/>
    </source>
</evidence>
<dbReference type="AlphaFoldDB" id="A0A9P3L9K4"/>
<comment type="caution">
    <text evidence="9">The sequence shown here is derived from an EMBL/GenBank/DDBJ whole genome shotgun (WGS) entry which is preliminary data.</text>
</comment>
<dbReference type="SUPFAM" id="SSF57903">
    <property type="entry name" value="FYVE/PHD zinc finger"/>
    <property type="match status" value="1"/>
</dbReference>
<gene>
    <name evidence="9" type="ORF">PsYK624_021480</name>
</gene>
<feature type="compositionally biased region" description="Basic residues" evidence="7">
    <location>
        <begin position="306"/>
        <end position="316"/>
    </location>
</feature>
<dbReference type="PANTHER" id="PTHR46174:SF1">
    <property type="entry name" value="CXXC-TYPE ZINC FINGER PROTEIN 1"/>
    <property type="match status" value="1"/>
</dbReference>
<evidence type="ECO:0000256" key="6">
    <source>
        <dbReference type="PROSITE-ProRule" id="PRU00146"/>
    </source>
</evidence>
<feature type="compositionally biased region" description="Basic and acidic residues" evidence="7">
    <location>
        <begin position="317"/>
        <end position="326"/>
    </location>
</feature>
<evidence type="ECO:0000259" key="8">
    <source>
        <dbReference type="PROSITE" id="PS50016"/>
    </source>
</evidence>
<dbReference type="Pfam" id="PF00628">
    <property type="entry name" value="PHD"/>
    <property type="match status" value="1"/>
</dbReference>
<dbReference type="GO" id="GO:0008270">
    <property type="term" value="F:zinc ion binding"/>
    <property type="evidence" value="ECO:0007669"/>
    <property type="project" value="UniProtKB-KW"/>
</dbReference>
<evidence type="ECO:0000256" key="4">
    <source>
        <dbReference type="ARBA" id="ARBA00022833"/>
    </source>
</evidence>
<dbReference type="PROSITE" id="PS01359">
    <property type="entry name" value="ZF_PHD_1"/>
    <property type="match status" value="1"/>
</dbReference>
<evidence type="ECO:0000313" key="9">
    <source>
        <dbReference type="EMBL" id="GJE86068.1"/>
    </source>
</evidence>
<dbReference type="GO" id="GO:0048188">
    <property type="term" value="C:Set1C/COMPASS complex"/>
    <property type="evidence" value="ECO:0007669"/>
    <property type="project" value="InterPro"/>
</dbReference>
<dbReference type="CDD" id="cd16039">
    <property type="entry name" value="PHD_SPP1"/>
    <property type="match status" value="1"/>
</dbReference>
<proteinExistence type="predicted"/>
<feature type="compositionally biased region" description="Basic and acidic residues" evidence="7">
    <location>
        <begin position="341"/>
        <end position="353"/>
    </location>
</feature>
<evidence type="ECO:0000256" key="2">
    <source>
        <dbReference type="ARBA" id="ARBA00022723"/>
    </source>
</evidence>
<protein>
    <submittedName>
        <fullName evidence="9">PHD-type domain-containing protein</fullName>
    </submittedName>
</protein>
<feature type="compositionally biased region" description="Low complexity" evidence="7">
    <location>
        <begin position="273"/>
        <end position="282"/>
    </location>
</feature>
<feature type="compositionally biased region" description="Low complexity" evidence="7">
    <location>
        <begin position="225"/>
        <end position="235"/>
    </location>
</feature>
<dbReference type="InterPro" id="IPR037869">
    <property type="entry name" value="Spp1/CFP1"/>
</dbReference>
<feature type="compositionally biased region" description="Low complexity" evidence="7">
    <location>
        <begin position="511"/>
        <end position="528"/>
    </location>
</feature>
<sequence>MVGVHALPAPQPVSDDAMQVQLAGLREPEPVEVAPTAPTTSLGLPSAAEALYSPAQPRSARPPSPAPIPATAHGPPFPDDSLRHTSSVHLDSLPLKTEALDSPVVPSISLPGEKQAHDTKPKVKKGKLDGVDAGKSKERPKPKPKPKHSVKPVDSIRGDKKGDKKDDTDDWFLEQFGETESSKALPVAKSATLASHRARTPDGDATHHRQKPPGSSEEQRHASSSRRLSVGRSRSPTPLEMLEAELEDVPLVTKRSPEPLESSITRLLPASPATQTQATTTDLDLDTELERTLQDDARASPPPVKPKPKPRPRPKPKREVQEKVDMDVEDELLALLDDGEDERRGKHGSDHSHSPSIGSSLSREVPKHAVKGAGHSALVASSTSELNTPMPPPGSRAVSQLRESSMVRKGKDESDPSTSVPAATSVTPSVTPGPTSVLGTSGSSKVKEASKKKAQAKSRAKTGSTNKTKARPSLVKERSATPAASPHPTPNLSDAPTAAGKSKKAQGSLTAKRAVSAAAGASRSRSTSVMPGEGEASARKRSGQQMPDEKEEKVEDEQEVDDRLYCICRTPYDEDRVMIACDRCDEWYHTQCVKMPDLEVDLVDQFICPICVANNPHLPLRTTYKKRCLAGLAHARPASQHACHKPARGAFSKYCSDECGVRYMRERIERFARDSARNVAKASKEIKEEESMRGLWEGVKSAGQREAVVLRMLDGLDDKGEPLTEIVVPRVPKHVRLIARLEVQLNKISSRRDELKTDDEIVVWREAVLGYAAQRAERHGECGWDGRLLWSSDEVREYGADVLDAYERIEMRGGDEMSIDDQVDDGGWWCTGKRKCDRHAGWQKLRQAEMDLEKELYEAELERLTTREREIRKRIEDIQSAHPDTAANSHRPDTALDSHAARSDTNHSLNGVQGGTLGHSGDVDGLPKLNGVNGIEYTEKKGKKRKVDAR</sequence>
<keyword evidence="10" id="KW-1185">Reference proteome</keyword>
<dbReference type="InterPro" id="IPR013083">
    <property type="entry name" value="Znf_RING/FYVE/PHD"/>
</dbReference>
<feature type="compositionally biased region" description="Acidic residues" evidence="7">
    <location>
        <begin position="327"/>
        <end position="340"/>
    </location>
</feature>
<dbReference type="InterPro" id="IPR001965">
    <property type="entry name" value="Znf_PHD"/>
</dbReference>